<feature type="coiled-coil region" evidence="1">
    <location>
        <begin position="143"/>
        <end position="177"/>
    </location>
</feature>
<keyword evidence="4" id="KW-1185">Reference proteome</keyword>
<evidence type="ECO:0000256" key="1">
    <source>
        <dbReference type="SAM" id="Coils"/>
    </source>
</evidence>
<dbReference type="EMBL" id="KI546136">
    <property type="protein sequence ID" value="EST43471.1"/>
    <property type="molecule type" value="Genomic_DNA"/>
</dbReference>
<evidence type="ECO:0000313" key="2">
    <source>
        <dbReference type="EMBL" id="EST43471.1"/>
    </source>
</evidence>
<evidence type="ECO:0000313" key="3">
    <source>
        <dbReference type="EMBL" id="KAH0572827.1"/>
    </source>
</evidence>
<evidence type="ECO:0000313" key="4">
    <source>
        <dbReference type="Proteomes" id="UP000018208"/>
    </source>
</evidence>
<proteinExistence type="predicted"/>
<gene>
    <name evidence="2" type="ORF">SS50377_16837</name>
    <name evidence="3" type="ORF">SS50377_24941</name>
</gene>
<reference evidence="2 3" key="1">
    <citation type="journal article" date="2014" name="PLoS Genet.">
        <title>The Genome of Spironucleus salmonicida Highlights a Fish Pathogen Adapted to Fluctuating Environments.</title>
        <authorList>
            <person name="Xu F."/>
            <person name="Jerlstrom-Hultqvist J."/>
            <person name="Einarsson E."/>
            <person name="Astvaldsson A."/>
            <person name="Svard S.G."/>
            <person name="Andersson J.O."/>
        </authorList>
    </citation>
    <scope>NUCLEOTIDE SEQUENCE</scope>
    <source>
        <strain evidence="3">ATCC 50377</strain>
    </source>
</reference>
<sequence>MRITSTKLELSGKSLQFTIFQTPDTLQVHIENLSTLRRIVTTLTPQIVQKITSKAGVTRNFEQFSQLVRKAVESPQTDELKLKLVFPSVFLTLNSSYENVTYQIDFSEVQRQDSDYYYIMYRNQVRENEALTSKIQQFQIDSAIKVCEKCDKLQRKLQRLERKLQQREYENLVLAEKLEMYQDQSQPFDAAEEF</sequence>
<dbReference type="AlphaFoldDB" id="V6LID3"/>
<accession>V6LID3</accession>
<name>V6LID3_9EUKA</name>
<dbReference type="EMBL" id="AUWU02000005">
    <property type="protein sequence ID" value="KAH0572827.1"/>
    <property type="molecule type" value="Genomic_DNA"/>
</dbReference>
<dbReference type="Proteomes" id="UP000018208">
    <property type="component" value="Unassembled WGS sequence"/>
</dbReference>
<dbReference type="VEuPathDB" id="GiardiaDB:SS50377_24941"/>
<organism evidence="2">
    <name type="scientific">Spironucleus salmonicida</name>
    <dbReference type="NCBI Taxonomy" id="348837"/>
    <lineage>
        <taxon>Eukaryota</taxon>
        <taxon>Metamonada</taxon>
        <taxon>Diplomonadida</taxon>
        <taxon>Hexamitidae</taxon>
        <taxon>Hexamitinae</taxon>
        <taxon>Spironucleus</taxon>
    </lineage>
</organism>
<protein>
    <submittedName>
        <fullName evidence="2">Uncharacterized protein</fullName>
    </submittedName>
</protein>
<keyword evidence="1" id="KW-0175">Coiled coil</keyword>
<reference evidence="3" key="2">
    <citation type="submission" date="2020-12" db="EMBL/GenBank/DDBJ databases">
        <title>New Spironucleus salmonicida genome in near-complete chromosomes.</title>
        <authorList>
            <person name="Xu F."/>
            <person name="Kurt Z."/>
            <person name="Jimenez-Gonzalez A."/>
            <person name="Astvaldsson A."/>
            <person name="Andersson J.O."/>
            <person name="Svard S.G."/>
        </authorList>
    </citation>
    <scope>NUCLEOTIDE SEQUENCE</scope>
    <source>
        <strain evidence="3">ATCC 50377</strain>
    </source>
</reference>